<evidence type="ECO:0000259" key="1">
    <source>
        <dbReference type="Pfam" id="PF12705"/>
    </source>
</evidence>
<dbReference type="Pfam" id="PF12705">
    <property type="entry name" value="PDDEXK_1"/>
    <property type="match status" value="1"/>
</dbReference>
<protein>
    <recommendedName>
        <fullName evidence="1">PD-(D/E)XK endonuclease-like domain-containing protein</fullName>
    </recommendedName>
</protein>
<dbReference type="InterPro" id="IPR011604">
    <property type="entry name" value="PDDEXK-like_dom_sf"/>
</dbReference>
<proteinExistence type="predicted"/>
<sequence length="897" mass="96375">MTRTLLQHPFPGALLGAVSAHYSPDMSLIVPNVQAGRDVRGTLRNAGAARTLTQMARDALQAAGWQPLRPGAREAFYREALEGLAFEYLGPLAARPGTLARLSGLVGELLRANLEPGAVQAVAGSARERDVAGAFQAVVARCVERRLYDVAGTEYFAARLDRLPARRAVVHGFAYFDAAQLALLDRLLGPGSLLTLPASEVPGAQRRTQESAAALRALGFRNAAVDGRARSTGDQVVDGYLQRGSASAGLRREEHADIDAEVRSCLRQVRAWLAQGTRPERLAVIVRHEATYLGTLADVAREYDLPLVSGAQQPLLNTPLGGVVQAWVDAHARDWRYGAARRLLTHPLVDAGFDALRRARALQPQCPPGAAAWAPSLAWLELPAETTWQAGLQVLERLVAELGIAVRCRQDPALNVALGLLTDRLDREARRDAPCHREELLGLVAHVLRSTTVPALLGRSGVRVANPLAALGRRFDHVWVLGLADSLFPRPAADHPLIDSVVRARWHAAGVTVPDASSLASVEEALFLGAVGGAGLDVVLSRPLRGVDGRTLRPSPFWQRFDDAGVRLEPLPLGSDEERALLLALDGQVPAALEARVAVEVARDAGRPGPHAGHLERALPVAARRWSPSQLHAAGACRFQWFAGRLLHLEEPLDPDRVEDRRVTGLLLHAALDGALQGEGEAGDVGGRTARAHAALDRKVAELRRSGALRPGPLWPVQAEELRRTVTRAVRSPAFVPPGWTPTALEERRDFTLTAGGHTYELTGIVDRVDRMPDGLTVTDYKTGTYVTQVVQNGKLNLEIQLPLYMAALRAANGRYFSIEQAGTIGGAGPAAEGGRRKYTWAQHEQDVTAFLTALGDHLAAGNVAPSPDQAGQACTYCTFLPVCRHRGAAPVEEGQA</sequence>
<dbReference type="SUPFAM" id="SSF52540">
    <property type="entry name" value="P-loop containing nucleoside triphosphate hydrolases"/>
    <property type="match status" value="1"/>
</dbReference>
<dbReference type="Proteomes" id="UP000600547">
    <property type="component" value="Unassembled WGS sequence"/>
</dbReference>
<accession>A0A8H9GRJ5</accession>
<dbReference type="AlphaFoldDB" id="A0A8H9GRJ5"/>
<feature type="domain" description="PD-(D/E)XK endonuclease-like" evidence="1">
    <location>
        <begin position="625"/>
        <end position="885"/>
    </location>
</feature>
<organism evidence="2 3">
    <name type="scientific">Deinococcus arenae</name>
    <dbReference type="NCBI Taxonomy" id="1452751"/>
    <lineage>
        <taxon>Bacteria</taxon>
        <taxon>Thermotogati</taxon>
        <taxon>Deinococcota</taxon>
        <taxon>Deinococci</taxon>
        <taxon>Deinococcales</taxon>
        <taxon>Deinococcaceae</taxon>
        <taxon>Deinococcus</taxon>
    </lineage>
</organism>
<name>A0A8H9GRJ5_9DEIO</name>
<dbReference type="Gene3D" id="3.90.320.10">
    <property type="match status" value="1"/>
</dbReference>
<evidence type="ECO:0000313" key="3">
    <source>
        <dbReference type="Proteomes" id="UP000600547"/>
    </source>
</evidence>
<keyword evidence="3" id="KW-1185">Reference proteome</keyword>
<evidence type="ECO:0000313" key="2">
    <source>
        <dbReference type="EMBL" id="GGM54236.1"/>
    </source>
</evidence>
<reference evidence="3" key="1">
    <citation type="journal article" date="2019" name="Int. J. Syst. Evol. Microbiol.">
        <title>The Global Catalogue of Microorganisms (GCM) 10K type strain sequencing project: providing services to taxonomists for standard genome sequencing and annotation.</title>
        <authorList>
            <consortium name="The Broad Institute Genomics Platform"/>
            <consortium name="The Broad Institute Genome Sequencing Center for Infectious Disease"/>
            <person name="Wu L."/>
            <person name="Ma J."/>
        </authorList>
    </citation>
    <scope>NUCLEOTIDE SEQUENCE [LARGE SCALE GENOMIC DNA]</scope>
    <source>
        <strain evidence="3">JCM 31047</strain>
    </source>
</reference>
<comment type="caution">
    <text evidence="2">The sequence shown here is derived from an EMBL/GenBank/DDBJ whole genome shotgun (WGS) entry which is preliminary data.</text>
</comment>
<dbReference type="Gene3D" id="3.40.50.300">
    <property type="entry name" value="P-loop containing nucleotide triphosphate hydrolases"/>
    <property type="match status" value="1"/>
</dbReference>
<gene>
    <name evidence="2" type="ORF">GCM10008956_32670</name>
</gene>
<dbReference type="InterPro" id="IPR027417">
    <property type="entry name" value="P-loop_NTPase"/>
</dbReference>
<dbReference type="InterPro" id="IPR038726">
    <property type="entry name" value="PDDEXK_AddAB-type"/>
</dbReference>
<dbReference type="RefSeq" id="WP_189062713.1">
    <property type="nucleotide sequence ID" value="NZ_BMQG01000015.1"/>
</dbReference>
<dbReference type="EMBL" id="BMQG01000015">
    <property type="protein sequence ID" value="GGM54236.1"/>
    <property type="molecule type" value="Genomic_DNA"/>
</dbReference>